<evidence type="ECO:0000313" key="1">
    <source>
        <dbReference type="EMBL" id="PKA52414.1"/>
    </source>
</evidence>
<gene>
    <name evidence="1" type="ORF">AXF42_Ash019798</name>
</gene>
<keyword evidence="2" id="KW-1185">Reference proteome</keyword>
<protein>
    <submittedName>
        <fullName evidence="1">Uncharacterized protein</fullName>
    </submittedName>
</protein>
<name>A0A2I0AA49_9ASPA</name>
<proteinExistence type="predicted"/>
<evidence type="ECO:0000313" key="2">
    <source>
        <dbReference type="Proteomes" id="UP000236161"/>
    </source>
</evidence>
<organism evidence="1 2">
    <name type="scientific">Apostasia shenzhenica</name>
    <dbReference type="NCBI Taxonomy" id="1088818"/>
    <lineage>
        <taxon>Eukaryota</taxon>
        <taxon>Viridiplantae</taxon>
        <taxon>Streptophyta</taxon>
        <taxon>Embryophyta</taxon>
        <taxon>Tracheophyta</taxon>
        <taxon>Spermatophyta</taxon>
        <taxon>Magnoliopsida</taxon>
        <taxon>Liliopsida</taxon>
        <taxon>Asparagales</taxon>
        <taxon>Orchidaceae</taxon>
        <taxon>Apostasioideae</taxon>
        <taxon>Apostasia</taxon>
    </lineage>
</organism>
<reference evidence="1 2" key="1">
    <citation type="journal article" date="2017" name="Nature">
        <title>The Apostasia genome and the evolution of orchids.</title>
        <authorList>
            <person name="Zhang G.Q."/>
            <person name="Liu K.W."/>
            <person name="Li Z."/>
            <person name="Lohaus R."/>
            <person name="Hsiao Y.Y."/>
            <person name="Niu S.C."/>
            <person name="Wang J.Y."/>
            <person name="Lin Y.C."/>
            <person name="Xu Q."/>
            <person name="Chen L.J."/>
            <person name="Yoshida K."/>
            <person name="Fujiwara S."/>
            <person name="Wang Z.W."/>
            <person name="Zhang Y.Q."/>
            <person name="Mitsuda N."/>
            <person name="Wang M."/>
            <person name="Liu G.H."/>
            <person name="Pecoraro L."/>
            <person name="Huang H.X."/>
            <person name="Xiao X.J."/>
            <person name="Lin M."/>
            <person name="Wu X.Y."/>
            <person name="Wu W.L."/>
            <person name="Chen Y.Y."/>
            <person name="Chang S.B."/>
            <person name="Sakamoto S."/>
            <person name="Ohme-Takagi M."/>
            <person name="Yagi M."/>
            <person name="Zeng S.J."/>
            <person name="Shen C.Y."/>
            <person name="Yeh C.M."/>
            <person name="Luo Y.B."/>
            <person name="Tsai W.C."/>
            <person name="Van de Peer Y."/>
            <person name="Liu Z.J."/>
        </authorList>
    </citation>
    <scope>NUCLEOTIDE SEQUENCE [LARGE SCALE GENOMIC DNA]</scope>
    <source>
        <strain evidence="2">cv. Shenzhen</strain>
        <tissue evidence="1">Stem</tissue>
    </source>
</reference>
<sequence>MGKHSMDFLGGGLAMTRRGHDRILIFINVFSKVIKLISCKSTIKGRRVPLAILSTRVGTHWAAHINYL</sequence>
<dbReference type="Proteomes" id="UP000236161">
    <property type="component" value="Unassembled WGS sequence"/>
</dbReference>
<dbReference type="AlphaFoldDB" id="A0A2I0AA49"/>
<accession>A0A2I0AA49</accession>
<dbReference type="EMBL" id="KZ452007">
    <property type="protein sequence ID" value="PKA52414.1"/>
    <property type="molecule type" value="Genomic_DNA"/>
</dbReference>